<reference evidence="7 8" key="1">
    <citation type="submission" date="2016-05" db="EMBL/GenBank/DDBJ databases">
        <title>Comparative analysis of secretome profiles of manganese(II)-oxidizing ascomycete fungi.</title>
        <authorList>
            <consortium name="DOE Joint Genome Institute"/>
            <person name="Zeiner C.A."/>
            <person name="Purvine S.O."/>
            <person name="Zink E.M."/>
            <person name="Wu S."/>
            <person name="Pasa-Tolic L."/>
            <person name="Chaput D.L."/>
            <person name="Haridas S."/>
            <person name="Grigoriev I.V."/>
            <person name="Santelli C.M."/>
            <person name="Hansel C.M."/>
        </authorList>
    </citation>
    <scope>NUCLEOTIDE SEQUENCE [LARGE SCALE GENOMIC DNA]</scope>
    <source>
        <strain evidence="7 8">AP3s5-JAC2a</strain>
    </source>
</reference>
<dbReference type="InterPro" id="IPR051694">
    <property type="entry name" value="Immunoregulatory_rcpt-like"/>
</dbReference>
<evidence type="ECO:0000313" key="7">
    <source>
        <dbReference type="EMBL" id="OAG03058.1"/>
    </source>
</evidence>
<dbReference type="RefSeq" id="XP_018033423.1">
    <property type="nucleotide sequence ID" value="XM_018179060.1"/>
</dbReference>
<evidence type="ECO:0000256" key="4">
    <source>
        <dbReference type="ARBA" id="ARBA00023136"/>
    </source>
</evidence>
<keyword evidence="2 6" id="KW-0812">Transmembrane</keyword>
<feature type="region of interest" description="Disordered" evidence="5">
    <location>
        <begin position="163"/>
        <end position="206"/>
    </location>
</feature>
<dbReference type="EMBL" id="KV441555">
    <property type="protein sequence ID" value="OAG03058.1"/>
    <property type="molecule type" value="Genomic_DNA"/>
</dbReference>
<name>A0A177C8F6_9PLEO</name>
<comment type="subcellular location">
    <subcellularLocation>
        <location evidence="1">Membrane</location>
        <topology evidence="1">Single-pass membrane protein</topology>
    </subcellularLocation>
</comment>
<dbReference type="PANTHER" id="PTHR15549">
    <property type="entry name" value="PAIRED IMMUNOGLOBULIN-LIKE TYPE 2 RECEPTOR"/>
    <property type="match status" value="1"/>
</dbReference>
<dbReference type="STRING" id="1460663.A0A177C8F6"/>
<dbReference type="InParanoid" id="A0A177C8F6"/>
<keyword evidence="3 6" id="KW-1133">Transmembrane helix</keyword>
<dbReference type="OrthoDB" id="4770059at2759"/>
<dbReference type="GeneID" id="28762546"/>
<evidence type="ECO:0008006" key="9">
    <source>
        <dbReference type="Google" id="ProtNLM"/>
    </source>
</evidence>
<evidence type="ECO:0000256" key="1">
    <source>
        <dbReference type="ARBA" id="ARBA00004167"/>
    </source>
</evidence>
<proteinExistence type="predicted"/>
<dbReference type="GO" id="GO:0071944">
    <property type="term" value="C:cell periphery"/>
    <property type="evidence" value="ECO:0007669"/>
    <property type="project" value="UniProtKB-ARBA"/>
</dbReference>
<evidence type="ECO:0000256" key="3">
    <source>
        <dbReference type="ARBA" id="ARBA00022989"/>
    </source>
</evidence>
<dbReference type="GO" id="GO:0016020">
    <property type="term" value="C:membrane"/>
    <property type="evidence" value="ECO:0007669"/>
    <property type="project" value="UniProtKB-SubCell"/>
</dbReference>
<dbReference type="Proteomes" id="UP000077069">
    <property type="component" value="Unassembled WGS sequence"/>
</dbReference>
<keyword evidence="4 6" id="KW-0472">Membrane</keyword>
<keyword evidence="8" id="KW-1185">Reference proteome</keyword>
<evidence type="ECO:0000313" key="8">
    <source>
        <dbReference type="Proteomes" id="UP000077069"/>
    </source>
</evidence>
<dbReference type="AlphaFoldDB" id="A0A177C8F6"/>
<evidence type="ECO:0000256" key="5">
    <source>
        <dbReference type="SAM" id="MobiDB-lite"/>
    </source>
</evidence>
<organism evidence="7 8">
    <name type="scientific">Paraphaeosphaeria sporulosa</name>
    <dbReference type="NCBI Taxonomy" id="1460663"/>
    <lineage>
        <taxon>Eukaryota</taxon>
        <taxon>Fungi</taxon>
        <taxon>Dikarya</taxon>
        <taxon>Ascomycota</taxon>
        <taxon>Pezizomycotina</taxon>
        <taxon>Dothideomycetes</taxon>
        <taxon>Pleosporomycetidae</taxon>
        <taxon>Pleosporales</taxon>
        <taxon>Massarineae</taxon>
        <taxon>Didymosphaeriaceae</taxon>
        <taxon>Paraphaeosphaeria</taxon>
    </lineage>
</organism>
<feature type="compositionally biased region" description="Low complexity" evidence="5">
    <location>
        <begin position="164"/>
        <end position="201"/>
    </location>
</feature>
<evidence type="ECO:0000256" key="6">
    <source>
        <dbReference type="SAM" id="Phobius"/>
    </source>
</evidence>
<protein>
    <recommendedName>
        <fullName evidence="9">Mid2 domain-containing protein</fullName>
    </recommendedName>
</protein>
<feature type="transmembrane region" description="Helical" evidence="6">
    <location>
        <begin position="212"/>
        <end position="233"/>
    </location>
</feature>
<evidence type="ECO:0000256" key="2">
    <source>
        <dbReference type="ARBA" id="ARBA00022692"/>
    </source>
</evidence>
<accession>A0A177C8F6</accession>
<sequence length="294" mass="31024">MSFDNNMYYGWGAAGVVDSACYPLGTMKYDDIKPASSWELYYYSPAACPDDWARALTFTDGIPHNNMLTTLSVSASTTAILCCPSGFRYYTEGHVCTSAIKDGSTVKYVVPQNDDFGTLKIGPVSTSSYTAESHAFANGIVVMFQSSDVAMLKSAAVNPTAAVTSTSNLSTPTSTGHSETTGTASSTSAPTGAVTDAQSGTSSGGLSTGAKVGMGVGIPCALLLGLVFGWFLFRRRKANPYPPPGYDEAGMVKYAQVHEAHSEPPEIGGNHRMDIQPSDTKVAAAQVHQRHELQ</sequence>
<gene>
    <name evidence="7" type="ORF">CC84DRAFT_1166826</name>
</gene>